<name>A0ABX0Y6R9_9ACTN</name>
<dbReference type="EMBL" id="JAATVY010000045">
    <property type="protein sequence ID" value="NJC74100.1"/>
    <property type="molecule type" value="Genomic_DNA"/>
</dbReference>
<proteinExistence type="predicted"/>
<dbReference type="RefSeq" id="WP_167929005.1">
    <property type="nucleotide sequence ID" value="NZ_JAATVY010000045.1"/>
</dbReference>
<dbReference type="Proteomes" id="UP000722989">
    <property type="component" value="Unassembled WGS sequence"/>
</dbReference>
<comment type="caution">
    <text evidence="1">The sequence shown here is derived from an EMBL/GenBank/DDBJ whole genome shotgun (WGS) entry which is preliminary data.</text>
</comment>
<reference evidence="1 2" key="1">
    <citation type="submission" date="2020-03" db="EMBL/GenBank/DDBJ databases">
        <title>WGS of the type strain of Planosporangium spp.</title>
        <authorList>
            <person name="Thawai C."/>
        </authorList>
    </citation>
    <scope>NUCLEOTIDE SEQUENCE [LARGE SCALE GENOMIC DNA]</scope>
    <source>
        <strain evidence="1 2">TBRC 5610</strain>
    </source>
</reference>
<evidence type="ECO:0000313" key="2">
    <source>
        <dbReference type="Proteomes" id="UP000722989"/>
    </source>
</evidence>
<keyword evidence="2" id="KW-1185">Reference proteome</keyword>
<accession>A0ABX0Y6R9</accession>
<organism evidence="1 2">
    <name type="scientific">Planosporangium thailandense</name>
    <dbReference type="NCBI Taxonomy" id="765197"/>
    <lineage>
        <taxon>Bacteria</taxon>
        <taxon>Bacillati</taxon>
        <taxon>Actinomycetota</taxon>
        <taxon>Actinomycetes</taxon>
        <taxon>Micromonosporales</taxon>
        <taxon>Micromonosporaceae</taxon>
        <taxon>Planosporangium</taxon>
    </lineage>
</organism>
<protein>
    <submittedName>
        <fullName evidence="1">Uncharacterized protein</fullName>
    </submittedName>
</protein>
<evidence type="ECO:0000313" key="1">
    <source>
        <dbReference type="EMBL" id="NJC74100.1"/>
    </source>
</evidence>
<gene>
    <name evidence="1" type="ORF">HC031_30960</name>
</gene>
<sequence>MVTTSAESTVDVAAPGPVALAAALPIALSDGSAVDRVNLDAAAPCLKSAANAVDALLS</sequence>